<organism evidence="1">
    <name type="scientific">Gallibacterium anatis</name>
    <dbReference type="NCBI Taxonomy" id="750"/>
    <lineage>
        <taxon>Bacteria</taxon>
        <taxon>Pseudomonadati</taxon>
        <taxon>Pseudomonadota</taxon>
        <taxon>Gammaproteobacteria</taxon>
        <taxon>Pasteurellales</taxon>
        <taxon>Pasteurellaceae</taxon>
        <taxon>Gallibacterium</taxon>
    </lineage>
</organism>
<dbReference type="AlphaFoldDB" id="A0A930Y3X1"/>
<protein>
    <submittedName>
        <fullName evidence="1">Uncharacterized protein</fullName>
    </submittedName>
</protein>
<accession>A0A930Y3X1</accession>
<evidence type="ECO:0000313" key="1">
    <source>
        <dbReference type="EMBL" id="MBF4102679.1"/>
    </source>
</evidence>
<name>A0A930Y3X1_9PAST</name>
<proteinExistence type="predicted"/>
<sequence>MYKYKSPNHALYFLSERRKNGSVIVFEIDNTLHEQIMSSAVPQKPIPGIPRDINAPKIVDENKGQPSINLELPKVWDRLLEKHSSKARILTEEQFKNEYGQ</sequence>
<gene>
    <name evidence="1" type="ORF">INT80_08295</name>
</gene>
<dbReference type="EMBL" id="JADION010000021">
    <property type="protein sequence ID" value="MBF4102679.1"/>
    <property type="molecule type" value="Genomic_DNA"/>
</dbReference>
<reference evidence="1" key="1">
    <citation type="submission" date="2020-11" db="EMBL/GenBank/DDBJ databases">
        <title>Gallibacterium anatis 1637, full genome, WGS.</title>
        <authorList>
            <person name="Laishevtcev A.I."/>
            <person name="Yakimova E.A."/>
            <person name="Petkovich D."/>
            <person name="Stepanova T.V."/>
            <person name="Kalendr R.S."/>
            <person name="Rubalsky E.O."/>
            <person name="Zulkarneev E.R."/>
            <person name="Aleshkin A.V."/>
        </authorList>
    </citation>
    <scope>NUCLEOTIDE SEQUENCE</scope>
    <source>
        <strain evidence="1">1637</strain>
    </source>
</reference>
<comment type="caution">
    <text evidence="1">The sequence shown here is derived from an EMBL/GenBank/DDBJ whole genome shotgun (WGS) entry which is preliminary data.</text>
</comment>